<keyword evidence="1" id="KW-0479">Metal-binding</keyword>
<feature type="domain" description="NodB homology" evidence="4">
    <location>
        <begin position="117"/>
        <end position="319"/>
    </location>
</feature>
<sequence length="322" mass="37249">MLLLKFIKKHFTNSFNLIKSIAAGLFILISTVALSIFIMLNFQFIKKPLYKNINLATTDKIHWVDKTKIPSINRSVLDRIEYNHSHFISELNTVITEDAKIKNSITIENALIRDGKKIAYLTFDDGPSTTVTPKILSTLKKYNINATFFLIGQNINQNPQSKELVNNIYNDGNSIGNHTYTHNLKKLYPNNRIDVDYFMGEVDKTNYTLREVLGNNFRTRLLRLPGGYMSRSYYHDPNLTELNKRLKEENLFSVDWNAYDFDAEGKKKNSKELLQMVKTSVGNNPKVIILMHDTYGKEETANALPDIIEYLRSKNYEFKTLQ</sequence>
<dbReference type="InterPro" id="IPR050248">
    <property type="entry name" value="Polysacc_deacetylase_ArnD"/>
</dbReference>
<proteinExistence type="predicted"/>
<dbReference type="PANTHER" id="PTHR10587">
    <property type="entry name" value="GLYCOSYL TRANSFERASE-RELATED"/>
    <property type="match status" value="1"/>
</dbReference>
<reference evidence="5 6" key="1">
    <citation type="submission" date="2018-01" db="EMBL/GenBank/DDBJ databases">
        <title>Genome Sequencing and Assembly of Anaerobacter polyendosporus strain CT4.</title>
        <authorList>
            <person name="Tachaapaikoon C."/>
            <person name="Sutheeworapong S."/>
            <person name="Jenjaroenpun P."/>
            <person name="Wongsurawat T."/>
            <person name="Nookeaw I."/>
            <person name="Cheawchanlertfa P."/>
            <person name="Kosugi A."/>
            <person name="Cheevadhanarak S."/>
            <person name="Ratanakhanokchai K."/>
        </authorList>
    </citation>
    <scope>NUCLEOTIDE SEQUENCE [LARGE SCALE GENOMIC DNA]</scope>
    <source>
        <strain evidence="5 6">CT4</strain>
    </source>
</reference>
<dbReference type="PANTHER" id="PTHR10587:SF133">
    <property type="entry name" value="CHITIN DEACETYLASE 1-RELATED"/>
    <property type="match status" value="1"/>
</dbReference>
<dbReference type="Proteomes" id="UP000286268">
    <property type="component" value="Chromosome"/>
</dbReference>
<dbReference type="AlphaFoldDB" id="A0A410DRD1"/>
<keyword evidence="6" id="KW-1185">Reference proteome</keyword>
<accession>A0A410DRD1</accession>
<protein>
    <submittedName>
        <fullName evidence="5">Polysaccharide deacetylase</fullName>
    </submittedName>
</protein>
<keyword evidence="3" id="KW-0472">Membrane</keyword>
<keyword evidence="3" id="KW-1133">Transmembrane helix</keyword>
<dbReference type="OrthoDB" id="258610at2"/>
<dbReference type="Pfam" id="PF01522">
    <property type="entry name" value="Polysacc_deac_1"/>
    <property type="match status" value="1"/>
</dbReference>
<organism evidence="5 6">
    <name type="scientific">Clostridium manihotivorum</name>
    <dbReference type="NCBI Taxonomy" id="2320868"/>
    <lineage>
        <taxon>Bacteria</taxon>
        <taxon>Bacillati</taxon>
        <taxon>Bacillota</taxon>
        <taxon>Clostridia</taxon>
        <taxon>Eubacteriales</taxon>
        <taxon>Clostridiaceae</taxon>
        <taxon>Clostridium</taxon>
    </lineage>
</organism>
<dbReference type="SUPFAM" id="SSF88713">
    <property type="entry name" value="Glycoside hydrolase/deacetylase"/>
    <property type="match status" value="1"/>
</dbReference>
<dbReference type="GO" id="GO:0016810">
    <property type="term" value="F:hydrolase activity, acting on carbon-nitrogen (but not peptide) bonds"/>
    <property type="evidence" value="ECO:0007669"/>
    <property type="project" value="InterPro"/>
</dbReference>
<evidence type="ECO:0000256" key="2">
    <source>
        <dbReference type="ARBA" id="ARBA00022801"/>
    </source>
</evidence>
<dbReference type="GO" id="GO:0016020">
    <property type="term" value="C:membrane"/>
    <property type="evidence" value="ECO:0007669"/>
    <property type="project" value="TreeGrafter"/>
</dbReference>
<dbReference type="Gene3D" id="3.20.20.370">
    <property type="entry name" value="Glycoside hydrolase/deacetylase"/>
    <property type="match status" value="1"/>
</dbReference>
<dbReference type="EMBL" id="CP025746">
    <property type="protein sequence ID" value="QAA31602.1"/>
    <property type="molecule type" value="Genomic_DNA"/>
</dbReference>
<dbReference type="GO" id="GO:0005975">
    <property type="term" value="P:carbohydrate metabolic process"/>
    <property type="evidence" value="ECO:0007669"/>
    <property type="project" value="InterPro"/>
</dbReference>
<evidence type="ECO:0000256" key="3">
    <source>
        <dbReference type="SAM" id="Phobius"/>
    </source>
</evidence>
<evidence type="ECO:0000256" key="1">
    <source>
        <dbReference type="ARBA" id="ARBA00022723"/>
    </source>
</evidence>
<dbReference type="RefSeq" id="WP_128212413.1">
    <property type="nucleotide sequence ID" value="NZ_CP025746.1"/>
</dbReference>
<evidence type="ECO:0000313" key="5">
    <source>
        <dbReference type="EMBL" id="QAA31602.1"/>
    </source>
</evidence>
<name>A0A410DRD1_9CLOT</name>
<keyword evidence="2" id="KW-0378">Hydrolase</keyword>
<dbReference type="InterPro" id="IPR002509">
    <property type="entry name" value="NODB_dom"/>
</dbReference>
<evidence type="ECO:0000259" key="4">
    <source>
        <dbReference type="PROSITE" id="PS51677"/>
    </source>
</evidence>
<feature type="transmembrane region" description="Helical" evidence="3">
    <location>
        <begin position="20"/>
        <end position="42"/>
    </location>
</feature>
<dbReference type="GO" id="GO:0046872">
    <property type="term" value="F:metal ion binding"/>
    <property type="evidence" value="ECO:0007669"/>
    <property type="project" value="UniProtKB-KW"/>
</dbReference>
<dbReference type="PROSITE" id="PS51677">
    <property type="entry name" value="NODB"/>
    <property type="match status" value="1"/>
</dbReference>
<gene>
    <name evidence="5" type="ORF">C1I91_08070</name>
</gene>
<dbReference type="InterPro" id="IPR011330">
    <property type="entry name" value="Glyco_hydro/deAcase_b/a-brl"/>
</dbReference>
<dbReference type="KEGG" id="cmah:C1I91_08070"/>
<dbReference type="CDD" id="cd10944">
    <property type="entry name" value="CE4_SmPgdA_like"/>
    <property type="match status" value="1"/>
</dbReference>
<keyword evidence="3" id="KW-0812">Transmembrane</keyword>
<evidence type="ECO:0000313" key="6">
    <source>
        <dbReference type="Proteomes" id="UP000286268"/>
    </source>
</evidence>